<keyword evidence="1" id="KW-0732">Signal</keyword>
<evidence type="ECO:0008006" key="4">
    <source>
        <dbReference type="Google" id="ProtNLM"/>
    </source>
</evidence>
<dbReference type="PROSITE" id="PS51257">
    <property type="entry name" value="PROKAR_LIPOPROTEIN"/>
    <property type="match status" value="1"/>
</dbReference>
<dbReference type="Proteomes" id="UP000007509">
    <property type="component" value="Unassembled WGS sequence"/>
</dbReference>
<evidence type="ECO:0000313" key="2">
    <source>
        <dbReference type="EMBL" id="EJL74023.1"/>
    </source>
</evidence>
<name>J2KLU1_9FLAO</name>
<dbReference type="PATRIC" id="fig|1144316.3.peg.1232"/>
<feature type="chain" id="PRO_5003750613" description="Glycine zipper family protein" evidence="1">
    <location>
        <begin position="24"/>
        <end position="221"/>
    </location>
</feature>
<accession>J2KLU1</accession>
<organism evidence="2 3">
    <name type="scientific">Chryseobacterium populi</name>
    <dbReference type="NCBI Taxonomy" id="1144316"/>
    <lineage>
        <taxon>Bacteria</taxon>
        <taxon>Pseudomonadati</taxon>
        <taxon>Bacteroidota</taxon>
        <taxon>Flavobacteriia</taxon>
        <taxon>Flavobacteriales</taxon>
        <taxon>Weeksellaceae</taxon>
        <taxon>Chryseobacterium group</taxon>
        <taxon>Chryseobacterium</taxon>
    </lineage>
</organism>
<dbReference type="EMBL" id="AKJY01000015">
    <property type="protein sequence ID" value="EJL74023.1"/>
    <property type="molecule type" value="Genomic_DNA"/>
</dbReference>
<dbReference type="OrthoDB" id="1261878at2"/>
<dbReference type="AlphaFoldDB" id="J2KLU1"/>
<proteinExistence type="predicted"/>
<keyword evidence="3" id="KW-1185">Reference proteome</keyword>
<evidence type="ECO:0000313" key="3">
    <source>
        <dbReference type="Proteomes" id="UP000007509"/>
    </source>
</evidence>
<comment type="caution">
    <text evidence="2">The sequence shown here is derived from an EMBL/GenBank/DDBJ whole genome shotgun (WGS) entry which is preliminary data.</text>
</comment>
<evidence type="ECO:0000256" key="1">
    <source>
        <dbReference type="SAM" id="SignalP"/>
    </source>
</evidence>
<feature type="signal peptide" evidence="1">
    <location>
        <begin position="1"/>
        <end position="23"/>
    </location>
</feature>
<dbReference type="RefSeq" id="WP_007841674.1">
    <property type="nucleotide sequence ID" value="NZ_AKJY01000015.1"/>
</dbReference>
<sequence length="221" mass="24139">MKKAFSILAIVSLSLFTSCSNNDNNVDDNSVSSKTILNNQSSVLGDLTEEELIKELSTDQNFIEYGSITFSLFENMPNKNNFRTNFNQADFEQGKEAYFTQLTGYSNDEVSIALDKMNELLATLYNKYPQLKYNGQNQEFIERVIEKADFIVEENLAMAAKRNPACQACVNKWKPRMIAATIIGGVVGGATGGFFGAWGGAVIGFVGAGWGAVDCLEAAGC</sequence>
<reference evidence="2 3" key="1">
    <citation type="journal article" date="2012" name="J. Bacteriol.">
        <title>Twenty-one genome sequences from Pseudomonas species and 19 genome sequences from diverse bacteria isolated from the rhizosphere and endosphere of Populus deltoides.</title>
        <authorList>
            <person name="Brown S.D."/>
            <person name="Utturkar S.M."/>
            <person name="Klingeman D.M."/>
            <person name="Johnson C.M."/>
            <person name="Martin S.L."/>
            <person name="Land M.L."/>
            <person name="Lu T.Y."/>
            <person name="Schadt C.W."/>
            <person name="Doktycz M.J."/>
            <person name="Pelletier D.A."/>
        </authorList>
    </citation>
    <scope>NUCLEOTIDE SEQUENCE [LARGE SCALE GENOMIC DNA]</scope>
    <source>
        <strain evidence="2 3">CF314</strain>
    </source>
</reference>
<protein>
    <recommendedName>
        <fullName evidence="4">Glycine zipper family protein</fullName>
    </recommendedName>
</protein>
<gene>
    <name evidence="2" type="ORF">PMI13_01229</name>
</gene>